<dbReference type="EMBL" id="KB111731">
    <property type="protein sequence ID" value="ELK25670.1"/>
    <property type="molecule type" value="Genomic_DNA"/>
</dbReference>
<accession>L5LI35</accession>
<gene>
    <name evidence="1" type="ORF">MDA_GLEAN10017728</name>
</gene>
<reference evidence="2" key="1">
    <citation type="journal article" date="2013" name="Science">
        <title>Comparative analysis of bat genomes provides insight into the evolution of flight and immunity.</title>
        <authorList>
            <person name="Zhang G."/>
            <person name="Cowled C."/>
            <person name="Shi Z."/>
            <person name="Huang Z."/>
            <person name="Bishop-Lilly K.A."/>
            <person name="Fang X."/>
            <person name="Wynne J.W."/>
            <person name="Xiong Z."/>
            <person name="Baker M.L."/>
            <person name="Zhao W."/>
            <person name="Tachedjian M."/>
            <person name="Zhu Y."/>
            <person name="Zhou P."/>
            <person name="Jiang X."/>
            <person name="Ng J."/>
            <person name="Yang L."/>
            <person name="Wu L."/>
            <person name="Xiao J."/>
            <person name="Feng Y."/>
            <person name="Chen Y."/>
            <person name="Sun X."/>
            <person name="Zhang Y."/>
            <person name="Marsh G.A."/>
            <person name="Crameri G."/>
            <person name="Broder C.C."/>
            <person name="Frey K.G."/>
            <person name="Wang L.F."/>
            <person name="Wang J."/>
        </authorList>
    </citation>
    <scope>NUCLEOTIDE SEQUENCE [LARGE SCALE GENOMIC DNA]</scope>
</reference>
<dbReference type="AlphaFoldDB" id="L5LI35"/>
<protein>
    <submittedName>
        <fullName evidence="1">Uncharacterized protein</fullName>
    </submittedName>
</protein>
<dbReference type="Proteomes" id="UP000010556">
    <property type="component" value="Unassembled WGS sequence"/>
</dbReference>
<evidence type="ECO:0000313" key="2">
    <source>
        <dbReference type="Proteomes" id="UP000010556"/>
    </source>
</evidence>
<name>L5LI35_MYODS</name>
<keyword evidence="2" id="KW-1185">Reference proteome</keyword>
<proteinExistence type="predicted"/>
<sequence length="73" mass="7772">MSWQAALGPARHVKGHLGLGESLPQPQPLLVQLLHMGAGLRKPHQDGSIDAFHLPQQCPVCTTIIHLGLAPDA</sequence>
<organism evidence="1 2">
    <name type="scientific">Myotis davidii</name>
    <name type="common">David's myotis</name>
    <dbReference type="NCBI Taxonomy" id="225400"/>
    <lineage>
        <taxon>Eukaryota</taxon>
        <taxon>Metazoa</taxon>
        <taxon>Chordata</taxon>
        <taxon>Craniata</taxon>
        <taxon>Vertebrata</taxon>
        <taxon>Euteleostomi</taxon>
        <taxon>Mammalia</taxon>
        <taxon>Eutheria</taxon>
        <taxon>Laurasiatheria</taxon>
        <taxon>Chiroptera</taxon>
        <taxon>Yangochiroptera</taxon>
        <taxon>Vespertilionidae</taxon>
        <taxon>Myotis</taxon>
    </lineage>
</organism>
<evidence type="ECO:0000313" key="1">
    <source>
        <dbReference type="EMBL" id="ELK25670.1"/>
    </source>
</evidence>